<gene>
    <name evidence="1" type="ORF">GV827_16230</name>
</gene>
<name>A0A6P0CCK9_9RHOB</name>
<proteinExistence type="predicted"/>
<dbReference type="InterPro" id="IPR007263">
    <property type="entry name" value="DCC1-like"/>
</dbReference>
<keyword evidence="2" id="KW-1185">Reference proteome</keyword>
<organism evidence="1 2">
    <name type="scientific">Sulfitobacter sediminilitoris</name>
    <dbReference type="NCBI Taxonomy" id="2698830"/>
    <lineage>
        <taxon>Bacteria</taxon>
        <taxon>Pseudomonadati</taxon>
        <taxon>Pseudomonadota</taxon>
        <taxon>Alphaproteobacteria</taxon>
        <taxon>Rhodobacterales</taxon>
        <taxon>Roseobacteraceae</taxon>
        <taxon>Sulfitobacter</taxon>
    </lineage>
</organism>
<dbReference type="Pfam" id="PF04134">
    <property type="entry name" value="DCC1-like"/>
    <property type="match status" value="1"/>
</dbReference>
<sequence length="123" mass="14078">MRDETEVLYNASCPICSREVDHYAKLSEKAAVPMRFDDLGDPSKLRDWGITAEDAAKRFHVRKAGQTYAGIPAFIVLWQDIPQTRWLAKLISVPGIHWIANKVYDHIAAPLLYHLHLRRQARG</sequence>
<comment type="caution">
    <text evidence="1">The sequence shown here is derived from an EMBL/GenBank/DDBJ whole genome shotgun (WGS) entry which is preliminary data.</text>
</comment>
<reference evidence="1 2" key="1">
    <citation type="submission" date="2020-01" db="EMBL/GenBank/DDBJ databases">
        <title>Sulfitobacter sediminilitoris sp. nov., isolated from a tidal flat.</title>
        <authorList>
            <person name="Park S."/>
            <person name="Yoon J.-H."/>
        </authorList>
    </citation>
    <scope>NUCLEOTIDE SEQUENCE [LARGE SCALE GENOMIC DNA]</scope>
    <source>
        <strain evidence="1 2">JBTF-M27</strain>
    </source>
</reference>
<accession>A0A6P0CCK9</accession>
<evidence type="ECO:0000313" key="1">
    <source>
        <dbReference type="EMBL" id="NEK23939.1"/>
    </source>
</evidence>
<dbReference type="RefSeq" id="WP_164354866.1">
    <property type="nucleotide sequence ID" value="NZ_JAABNT010000011.1"/>
</dbReference>
<protein>
    <submittedName>
        <fullName evidence="1">DUF393 domain-containing protein</fullName>
    </submittedName>
</protein>
<dbReference type="AlphaFoldDB" id="A0A6P0CCK9"/>
<evidence type="ECO:0000313" key="2">
    <source>
        <dbReference type="Proteomes" id="UP000468591"/>
    </source>
</evidence>
<dbReference type="GO" id="GO:0015035">
    <property type="term" value="F:protein-disulfide reductase activity"/>
    <property type="evidence" value="ECO:0007669"/>
    <property type="project" value="InterPro"/>
</dbReference>
<dbReference type="EMBL" id="JAABNT010000011">
    <property type="protein sequence ID" value="NEK23939.1"/>
    <property type="molecule type" value="Genomic_DNA"/>
</dbReference>
<dbReference type="Proteomes" id="UP000468591">
    <property type="component" value="Unassembled WGS sequence"/>
</dbReference>